<reference evidence="1" key="1">
    <citation type="submission" date="2021-03" db="EMBL/GenBank/DDBJ databases">
        <authorList>
            <person name="Wang G."/>
        </authorList>
    </citation>
    <scope>NUCLEOTIDE SEQUENCE</scope>
    <source>
        <strain evidence="1">KCTC 12899</strain>
    </source>
</reference>
<evidence type="ECO:0008006" key="3">
    <source>
        <dbReference type="Google" id="ProtNLM"/>
    </source>
</evidence>
<sequence length="191" mass="22274">MDRTRRWEEGKNALQKAFDYYKKAQHKENQYLAMINLGNAYLRQGALDEAEKCFQYATFLGVNEHYNSGRLYELRAISELTKNNLKAAVFFAELAVLEYQKFSSYMSLSNSLAYLAIAKHRLGEPAQMYLDQAKAVSKEHNFKVPDWVKIVQAYINRCNDKAKFLPYFQRLLENESCYFLTGFYEGALHCP</sequence>
<dbReference type="AlphaFoldDB" id="A0A8J7U9B2"/>
<dbReference type="SUPFAM" id="SSF48452">
    <property type="entry name" value="TPR-like"/>
    <property type="match status" value="1"/>
</dbReference>
<accession>A0A8J7U9B2</accession>
<dbReference type="InterPro" id="IPR011990">
    <property type="entry name" value="TPR-like_helical_dom_sf"/>
</dbReference>
<dbReference type="Proteomes" id="UP000664417">
    <property type="component" value="Unassembled WGS sequence"/>
</dbReference>
<dbReference type="Gene3D" id="1.25.40.10">
    <property type="entry name" value="Tetratricopeptide repeat domain"/>
    <property type="match status" value="1"/>
</dbReference>
<gene>
    <name evidence="1" type="ORF">J3U88_33825</name>
</gene>
<keyword evidence="2" id="KW-1185">Reference proteome</keyword>
<proteinExistence type="predicted"/>
<organism evidence="1 2">
    <name type="scientific">Acanthopleuribacter pedis</name>
    <dbReference type="NCBI Taxonomy" id="442870"/>
    <lineage>
        <taxon>Bacteria</taxon>
        <taxon>Pseudomonadati</taxon>
        <taxon>Acidobacteriota</taxon>
        <taxon>Holophagae</taxon>
        <taxon>Acanthopleuribacterales</taxon>
        <taxon>Acanthopleuribacteraceae</taxon>
        <taxon>Acanthopleuribacter</taxon>
    </lineage>
</organism>
<comment type="caution">
    <text evidence="1">The sequence shown here is derived from an EMBL/GenBank/DDBJ whole genome shotgun (WGS) entry which is preliminary data.</text>
</comment>
<evidence type="ECO:0000313" key="1">
    <source>
        <dbReference type="EMBL" id="MBO1323496.1"/>
    </source>
</evidence>
<name>A0A8J7U9B2_9BACT</name>
<dbReference type="EMBL" id="JAFREP010000080">
    <property type="protein sequence ID" value="MBO1323496.1"/>
    <property type="molecule type" value="Genomic_DNA"/>
</dbReference>
<evidence type="ECO:0000313" key="2">
    <source>
        <dbReference type="Proteomes" id="UP000664417"/>
    </source>
</evidence>
<protein>
    <recommendedName>
        <fullName evidence="3">Tetratricopeptide repeat protein</fullName>
    </recommendedName>
</protein>